<dbReference type="GO" id="GO:0008649">
    <property type="term" value="F:rRNA methyltransferase activity"/>
    <property type="evidence" value="ECO:0007669"/>
    <property type="project" value="InterPro"/>
</dbReference>
<reference evidence="16 17" key="1">
    <citation type="journal article" date="2003" name="Nature">
        <title>The genome of a motile marine Synechococcus.</title>
        <authorList>
            <person name="Palenik B."/>
            <person name="Brahamsha B."/>
            <person name="Larimer F."/>
            <person name="Land M."/>
            <person name="Hauser L."/>
            <person name="Chain P."/>
            <person name="Lamerdin J."/>
            <person name="Regala W."/>
            <person name="Allen E.A."/>
            <person name="McCarren J."/>
            <person name="Paulsen I."/>
            <person name="Dufresne A."/>
            <person name="Partensky F."/>
            <person name="Webb E."/>
            <person name="Waterbury J."/>
        </authorList>
    </citation>
    <scope>NUCLEOTIDE SEQUENCE [LARGE SCALE GENOMIC DNA]</scope>
    <source>
        <strain evidence="16 17">WH8102</strain>
    </source>
</reference>
<dbReference type="SUPFAM" id="SSF48013">
    <property type="entry name" value="NusB-like"/>
    <property type="match status" value="1"/>
</dbReference>
<dbReference type="EMBL" id="BX569693">
    <property type="protein sequence ID" value="CAE08194.1"/>
    <property type="molecule type" value="Genomic_DNA"/>
</dbReference>
<keyword evidence="17" id="KW-1185">Reference proteome</keyword>
<dbReference type="GO" id="GO:0003723">
    <property type="term" value="F:RNA binding"/>
    <property type="evidence" value="ECO:0007669"/>
    <property type="project" value="UniProtKB-UniRule"/>
</dbReference>
<dbReference type="EC" id="2.1.1.176" evidence="4"/>
<dbReference type="InterPro" id="IPR029063">
    <property type="entry name" value="SAM-dependent_MTases_sf"/>
</dbReference>
<keyword evidence="10 14" id="KW-0694">RNA-binding</keyword>
<dbReference type="Proteomes" id="UP000001422">
    <property type="component" value="Chromosome"/>
</dbReference>
<dbReference type="InterPro" id="IPR001678">
    <property type="entry name" value="MeTrfase_RsmB-F_NOP2_dom"/>
</dbReference>
<accession>Q7U5M4</accession>
<dbReference type="PRINTS" id="PR02008">
    <property type="entry name" value="RCMTFAMILY"/>
</dbReference>
<dbReference type="KEGG" id="syw:SYNW1679"/>
<comment type="similarity">
    <text evidence="3 14">Belongs to the class I-like SAM-binding methyltransferase superfamily. RsmB/NOP family.</text>
</comment>
<dbReference type="Pfam" id="PF22458">
    <property type="entry name" value="RsmF-B_ferredox"/>
    <property type="match status" value="1"/>
</dbReference>
<evidence type="ECO:0000256" key="7">
    <source>
        <dbReference type="ARBA" id="ARBA00022603"/>
    </source>
</evidence>
<dbReference type="Pfam" id="PF01029">
    <property type="entry name" value="NusB"/>
    <property type="match status" value="1"/>
</dbReference>
<dbReference type="eggNOG" id="COG0781">
    <property type="taxonomic scope" value="Bacteria"/>
</dbReference>
<dbReference type="InterPro" id="IPR054728">
    <property type="entry name" value="RsmB-like_ferredoxin"/>
</dbReference>
<keyword evidence="6" id="KW-0698">rRNA processing</keyword>
<evidence type="ECO:0000256" key="5">
    <source>
        <dbReference type="ARBA" id="ARBA00022490"/>
    </source>
</evidence>
<evidence type="ECO:0000256" key="1">
    <source>
        <dbReference type="ARBA" id="ARBA00002724"/>
    </source>
</evidence>
<comment type="catalytic activity">
    <reaction evidence="13">
        <text>cytidine(967) in 16S rRNA + S-adenosyl-L-methionine = 5-methylcytidine(967) in 16S rRNA + S-adenosyl-L-homocysteine + H(+)</text>
        <dbReference type="Rhea" id="RHEA:42748"/>
        <dbReference type="Rhea" id="RHEA-COMP:10219"/>
        <dbReference type="Rhea" id="RHEA-COMP:10220"/>
        <dbReference type="ChEBI" id="CHEBI:15378"/>
        <dbReference type="ChEBI" id="CHEBI:57856"/>
        <dbReference type="ChEBI" id="CHEBI:59789"/>
        <dbReference type="ChEBI" id="CHEBI:74483"/>
        <dbReference type="ChEBI" id="CHEBI:82748"/>
        <dbReference type="EC" id="2.1.1.176"/>
    </reaction>
</comment>
<dbReference type="InterPro" id="IPR018314">
    <property type="entry name" value="RsmB/NOL1/NOP2-like_CS"/>
</dbReference>
<evidence type="ECO:0000256" key="8">
    <source>
        <dbReference type="ARBA" id="ARBA00022679"/>
    </source>
</evidence>
<evidence type="ECO:0000256" key="10">
    <source>
        <dbReference type="ARBA" id="ARBA00022884"/>
    </source>
</evidence>
<evidence type="ECO:0000256" key="12">
    <source>
        <dbReference type="ARBA" id="ARBA00031088"/>
    </source>
</evidence>
<feature type="active site" description="Nucleophile" evidence="14">
    <location>
        <position position="393"/>
    </location>
</feature>
<gene>
    <name evidence="16" type="ordered locus">SYNW1679</name>
</gene>
<dbReference type="PANTHER" id="PTHR22807">
    <property type="entry name" value="NOP2 YEAST -RELATED NOL1/NOP2/FMU SUN DOMAIN-CONTAINING"/>
    <property type="match status" value="1"/>
</dbReference>
<feature type="domain" description="SAM-dependent MTase RsmB/NOP-type" evidence="15">
    <location>
        <begin position="177"/>
        <end position="441"/>
    </location>
</feature>
<proteinExistence type="inferred from homology"/>
<dbReference type="PROSITE" id="PS51686">
    <property type="entry name" value="SAM_MT_RSMB_NOP"/>
    <property type="match status" value="1"/>
</dbReference>
<evidence type="ECO:0000256" key="14">
    <source>
        <dbReference type="PROSITE-ProRule" id="PRU01023"/>
    </source>
</evidence>
<evidence type="ECO:0000256" key="11">
    <source>
        <dbReference type="ARBA" id="ARBA00030399"/>
    </source>
</evidence>
<evidence type="ECO:0000256" key="3">
    <source>
        <dbReference type="ARBA" id="ARBA00007494"/>
    </source>
</evidence>
<dbReference type="GO" id="GO:0005737">
    <property type="term" value="C:cytoplasm"/>
    <property type="evidence" value="ECO:0007669"/>
    <property type="project" value="UniProtKB-SubCell"/>
</dbReference>
<comment type="function">
    <text evidence="1">Specifically methylates the cytosine at position 967 (m5C967) of 16S rRNA.</text>
</comment>
<dbReference type="STRING" id="84588.SYNW1679"/>
<dbReference type="InterPro" id="IPR049560">
    <property type="entry name" value="MeTrfase_RsmB-F_NOP2_cat"/>
</dbReference>
<dbReference type="Gene3D" id="3.40.50.150">
    <property type="entry name" value="Vaccinia Virus protein VP39"/>
    <property type="match status" value="1"/>
</dbReference>
<organism evidence="16 17">
    <name type="scientific">Parasynechococcus marenigrum (strain WH8102)</name>
    <dbReference type="NCBI Taxonomy" id="84588"/>
    <lineage>
        <taxon>Bacteria</taxon>
        <taxon>Bacillati</taxon>
        <taxon>Cyanobacteriota</taxon>
        <taxon>Cyanophyceae</taxon>
        <taxon>Synechococcales</taxon>
        <taxon>Prochlorococcaceae</taxon>
        <taxon>Parasynechococcus</taxon>
        <taxon>Parasynechococcus marenigrum</taxon>
    </lineage>
</organism>
<dbReference type="Pfam" id="PF01189">
    <property type="entry name" value="Methyltr_RsmB-F"/>
    <property type="match status" value="1"/>
</dbReference>
<comment type="subcellular location">
    <subcellularLocation>
        <location evidence="2">Cytoplasm</location>
    </subcellularLocation>
</comment>
<dbReference type="PANTHER" id="PTHR22807:SF53">
    <property type="entry name" value="RIBOSOMAL RNA SMALL SUBUNIT METHYLTRANSFERASE B-RELATED"/>
    <property type="match status" value="1"/>
</dbReference>
<protein>
    <recommendedName>
        <fullName evidence="4">16S rRNA (cytosine(967)-C(5))-methyltransferase</fullName>
        <ecNumber evidence="4">2.1.1.176</ecNumber>
    </recommendedName>
    <alternativeName>
        <fullName evidence="11">16S rRNA m5C967 methyltransferase</fullName>
    </alternativeName>
    <alternativeName>
        <fullName evidence="12">rRNA (cytosine-C(5)-)-methyltransferase RsmB</fullName>
    </alternativeName>
</protein>
<keyword evidence="7 14" id="KW-0489">Methyltransferase</keyword>
<dbReference type="CDD" id="cd02440">
    <property type="entry name" value="AdoMet_MTases"/>
    <property type="match status" value="1"/>
</dbReference>
<dbReference type="HOGENOM" id="CLU_005316_0_1_3"/>
<evidence type="ECO:0000256" key="4">
    <source>
        <dbReference type="ARBA" id="ARBA00012140"/>
    </source>
</evidence>
<evidence type="ECO:0000256" key="6">
    <source>
        <dbReference type="ARBA" id="ARBA00022552"/>
    </source>
</evidence>
<name>Q7U5M4_PARMW</name>
<feature type="binding site" evidence="14">
    <location>
        <position position="292"/>
    </location>
    <ligand>
        <name>S-adenosyl-L-methionine</name>
        <dbReference type="ChEBI" id="CHEBI:59789"/>
    </ligand>
</feature>
<evidence type="ECO:0000256" key="9">
    <source>
        <dbReference type="ARBA" id="ARBA00022691"/>
    </source>
</evidence>
<feature type="binding site" evidence="14">
    <location>
        <position position="340"/>
    </location>
    <ligand>
        <name>S-adenosyl-L-methionine</name>
        <dbReference type="ChEBI" id="CHEBI:59789"/>
    </ligand>
</feature>
<evidence type="ECO:0000313" key="16">
    <source>
        <dbReference type="EMBL" id="CAE08194.1"/>
    </source>
</evidence>
<evidence type="ECO:0000259" key="15">
    <source>
        <dbReference type="PROSITE" id="PS51686"/>
    </source>
</evidence>
<dbReference type="InterPro" id="IPR004573">
    <property type="entry name" value="rRNA_ssu_MeTfrase_B"/>
</dbReference>
<dbReference type="AlphaFoldDB" id="Q7U5M4"/>
<dbReference type="InterPro" id="IPR035926">
    <property type="entry name" value="NusB-like_sf"/>
</dbReference>
<dbReference type="eggNOG" id="COG0144">
    <property type="taxonomic scope" value="Bacteria"/>
</dbReference>
<keyword evidence="5" id="KW-0963">Cytoplasm</keyword>
<dbReference type="InterPro" id="IPR023267">
    <property type="entry name" value="RCMT"/>
</dbReference>
<sequence length="441" mass="47838">MTQPQTKGLAPRRLAWEVLQAVAAGAYADVALERALREHPLAGADRGLATELAYGAIRRRRPLDAWLDRLGRIPASKQPPKLRWLLHVGLYQLLWMERIPASAAVNTTVDLAKAVGLARLAPVVNGMLRSALRARESGQLLDTPADWAAALALEHSLPDWLPPLLLQWRGAEGAAAVAAACNQVPSLDLRVNPLRASRAEVMAALESAGISSHPIDGCPQGLQVEGHKGDLRSWPGYDDGHWCVQDRAAQWVTPLLAAQPGDRILDACAAPGGKTTHLAELVNDQAEIWAVDRSAGRLKRVAANAARLGHGSIQALAADAEQLLKDRPEWRGRFQRILIDAPCSGLGTLARHPDARWRMTPSAIEGLLPLQRSLLEGLLPLLAETGTLVYATCTIHPAENTAQVRWLLELHPALKLLDETQRWPDAESGGDGFYAAVLQRR</sequence>
<dbReference type="InterPro" id="IPR006027">
    <property type="entry name" value="NusB_RsmB_TIM44"/>
</dbReference>
<dbReference type="PROSITE" id="PS01153">
    <property type="entry name" value="NOL1_NOP2_SUN"/>
    <property type="match status" value="1"/>
</dbReference>
<dbReference type="NCBIfam" id="NF011493">
    <property type="entry name" value="PRK14901.1"/>
    <property type="match status" value="1"/>
</dbReference>
<evidence type="ECO:0000256" key="13">
    <source>
        <dbReference type="ARBA" id="ARBA00047283"/>
    </source>
</evidence>
<keyword evidence="9 14" id="KW-0949">S-adenosyl-L-methionine</keyword>
<dbReference type="SUPFAM" id="SSF53335">
    <property type="entry name" value="S-adenosyl-L-methionine-dependent methyltransferases"/>
    <property type="match status" value="1"/>
</dbReference>
<evidence type="ECO:0000256" key="2">
    <source>
        <dbReference type="ARBA" id="ARBA00004496"/>
    </source>
</evidence>
<feature type="binding site" evidence="14">
    <location>
        <begin position="268"/>
        <end position="274"/>
    </location>
    <ligand>
        <name>S-adenosyl-L-methionine</name>
        <dbReference type="ChEBI" id="CHEBI:59789"/>
    </ligand>
</feature>
<dbReference type="RefSeq" id="WP_011128541.1">
    <property type="nucleotide sequence ID" value="NC_005070.1"/>
</dbReference>
<dbReference type="NCBIfam" id="TIGR00563">
    <property type="entry name" value="rsmB"/>
    <property type="match status" value="1"/>
</dbReference>
<dbReference type="Gene3D" id="1.10.940.10">
    <property type="entry name" value="NusB-like"/>
    <property type="match status" value="1"/>
</dbReference>
<keyword evidence="8 14" id="KW-0808">Transferase</keyword>
<dbReference type="NCBIfam" id="NF011494">
    <property type="entry name" value="PRK14902.1"/>
    <property type="match status" value="1"/>
</dbReference>
<dbReference type="GO" id="GO:0006355">
    <property type="term" value="P:regulation of DNA-templated transcription"/>
    <property type="evidence" value="ECO:0007669"/>
    <property type="project" value="InterPro"/>
</dbReference>
<evidence type="ECO:0000313" key="17">
    <source>
        <dbReference type="Proteomes" id="UP000001422"/>
    </source>
</evidence>
<feature type="binding site" evidence="14">
    <location>
        <position position="319"/>
    </location>
    <ligand>
        <name>S-adenosyl-L-methionine</name>
        <dbReference type="ChEBI" id="CHEBI:59789"/>
    </ligand>
</feature>